<dbReference type="Proteomes" id="UP001596972">
    <property type="component" value="Unassembled WGS sequence"/>
</dbReference>
<keyword evidence="3" id="KW-0732">Signal</keyword>
<sequence>MSFNPYARRAAAVAALGAAGLVGLATAASAHVTVNPDAAEQGSWAKVSFRVPNERDDAATTRLQIDLPAEHPLRSVSVRPVPGWDVETEKTKLPEPVKTESGTITEAVTRITWTGGKIEPGRFQEFDVSFGPLPADADRMMFKAAQTYEGGEVVDWDEPTPEGGAEPEHPAPVLALTPAGSGSGHGRDADAKLTATGGTSGGAAEASDGTARLLGGVGIGAGVVGIAVGGVGLARARSRA</sequence>
<dbReference type="Gene3D" id="2.60.40.2230">
    <property type="entry name" value="Uncharacterised protein YcnI-like PF07987, DUF1775"/>
    <property type="match status" value="1"/>
</dbReference>
<protein>
    <submittedName>
        <fullName evidence="5">YcnI family protein</fullName>
    </submittedName>
</protein>
<evidence type="ECO:0000313" key="6">
    <source>
        <dbReference type="Proteomes" id="UP001596972"/>
    </source>
</evidence>
<evidence type="ECO:0000313" key="5">
    <source>
        <dbReference type="EMBL" id="MFD0898991.1"/>
    </source>
</evidence>
<keyword evidence="2" id="KW-1133">Transmembrane helix</keyword>
<keyword evidence="2" id="KW-0472">Membrane</keyword>
<keyword evidence="2" id="KW-0812">Transmembrane</keyword>
<dbReference type="Pfam" id="PF07987">
    <property type="entry name" value="DUF1775"/>
    <property type="match status" value="1"/>
</dbReference>
<evidence type="ECO:0000256" key="1">
    <source>
        <dbReference type="SAM" id="MobiDB-lite"/>
    </source>
</evidence>
<gene>
    <name evidence="5" type="ORF">ACFQ11_01105</name>
</gene>
<keyword evidence="6" id="KW-1185">Reference proteome</keyword>
<feature type="region of interest" description="Disordered" evidence="1">
    <location>
        <begin position="156"/>
        <end position="208"/>
    </location>
</feature>
<dbReference type="EMBL" id="JBHTJA010000001">
    <property type="protein sequence ID" value="MFD0898991.1"/>
    <property type="molecule type" value="Genomic_DNA"/>
</dbReference>
<accession>A0ABW3EFE0</accession>
<feature type="signal peptide" evidence="3">
    <location>
        <begin position="1"/>
        <end position="30"/>
    </location>
</feature>
<evidence type="ECO:0000259" key="4">
    <source>
        <dbReference type="Pfam" id="PF07987"/>
    </source>
</evidence>
<organism evidence="5 6">
    <name type="scientific">Actinomadura sediminis</name>
    <dbReference type="NCBI Taxonomy" id="1038904"/>
    <lineage>
        <taxon>Bacteria</taxon>
        <taxon>Bacillati</taxon>
        <taxon>Actinomycetota</taxon>
        <taxon>Actinomycetes</taxon>
        <taxon>Streptosporangiales</taxon>
        <taxon>Thermomonosporaceae</taxon>
        <taxon>Actinomadura</taxon>
    </lineage>
</organism>
<dbReference type="CDD" id="cd08545">
    <property type="entry name" value="YcnI_like"/>
    <property type="match status" value="1"/>
</dbReference>
<feature type="domain" description="YncI copper-binding" evidence="4">
    <location>
        <begin position="31"/>
        <end position="176"/>
    </location>
</feature>
<feature type="transmembrane region" description="Helical" evidence="2">
    <location>
        <begin position="213"/>
        <end position="234"/>
    </location>
</feature>
<reference evidence="6" key="1">
    <citation type="journal article" date="2019" name="Int. J. Syst. Evol. Microbiol.">
        <title>The Global Catalogue of Microorganisms (GCM) 10K type strain sequencing project: providing services to taxonomists for standard genome sequencing and annotation.</title>
        <authorList>
            <consortium name="The Broad Institute Genomics Platform"/>
            <consortium name="The Broad Institute Genome Sequencing Center for Infectious Disease"/>
            <person name="Wu L."/>
            <person name="Ma J."/>
        </authorList>
    </citation>
    <scope>NUCLEOTIDE SEQUENCE [LARGE SCALE GENOMIC DNA]</scope>
    <source>
        <strain evidence="6">JCM 31202</strain>
    </source>
</reference>
<dbReference type="InterPro" id="IPR012533">
    <property type="entry name" value="YcnI-copper_dom"/>
</dbReference>
<evidence type="ECO:0000256" key="3">
    <source>
        <dbReference type="SAM" id="SignalP"/>
    </source>
</evidence>
<feature type="chain" id="PRO_5046046979" evidence="3">
    <location>
        <begin position="31"/>
        <end position="240"/>
    </location>
</feature>
<comment type="caution">
    <text evidence="5">The sequence shown here is derived from an EMBL/GenBank/DDBJ whole genome shotgun (WGS) entry which is preliminary data.</text>
</comment>
<dbReference type="RefSeq" id="WP_378295784.1">
    <property type="nucleotide sequence ID" value="NZ_JBHTJA010000001.1"/>
</dbReference>
<evidence type="ECO:0000256" key="2">
    <source>
        <dbReference type="SAM" id="Phobius"/>
    </source>
</evidence>
<dbReference type="InterPro" id="IPR038507">
    <property type="entry name" value="YcnI-like_sf"/>
</dbReference>
<feature type="compositionally biased region" description="Low complexity" evidence="1">
    <location>
        <begin position="194"/>
        <end position="208"/>
    </location>
</feature>
<name>A0ABW3EFE0_9ACTN</name>
<proteinExistence type="predicted"/>